<keyword evidence="2" id="KW-0732">Signal</keyword>
<keyword evidence="4" id="KW-1185">Reference proteome</keyword>
<sequence length="211" mass="22177">MVKLQTLMTLLPLLLLSSMATTTATAGSHTAALGRRGLSTYCNPLFGGCIRDQWPFSPINSGNHFISRSLPRHPSLPPVVVPSPPPPLFASFTPPSDYTNPSFSPLVASPPPPGTTIPPVLPQLPPAYGYLNPAPPFIALSFSPPAVVSNLPPIAGKDQPDVFMSPPEQNWRDAFGVPPPPLVPIDSQMSENVGQPVGENASPKAQSPPAA</sequence>
<gene>
    <name evidence="3" type="ORF">SSX86_015461</name>
</gene>
<evidence type="ECO:0000313" key="3">
    <source>
        <dbReference type="EMBL" id="KAK9066059.1"/>
    </source>
</evidence>
<feature type="chain" id="PRO_5042961907" evidence="2">
    <location>
        <begin position="27"/>
        <end position="211"/>
    </location>
</feature>
<comment type="caution">
    <text evidence="3">The sequence shown here is derived from an EMBL/GenBank/DDBJ whole genome shotgun (WGS) entry which is preliminary data.</text>
</comment>
<protein>
    <submittedName>
        <fullName evidence="3">Uncharacterized protein</fullName>
    </submittedName>
</protein>
<evidence type="ECO:0000256" key="1">
    <source>
        <dbReference type="SAM" id="MobiDB-lite"/>
    </source>
</evidence>
<organism evidence="3 4">
    <name type="scientific">Deinandra increscens subsp. villosa</name>
    <dbReference type="NCBI Taxonomy" id="3103831"/>
    <lineage>
        <taxon>Eukaryota</taxon>
        <taxon>Viridiplantae</taxon>
        <taxon>Streptophyta</taxon>
        <taxon>Embryophyta</taxon>
        <taxon>Tracheophyta</taxon>
        <taxon>Spermatophyta</taxon>
        <taxon>Magnoliopsida</taxon>
        <taxon>eudicotyledons</taxon>
        <taxon>Gunneridae</taxon>
        <taxon>Pentapetalae</taxon>
        <taxon>asterids</taxon>
        <taxon>campanulids</taxon>
        <taxon>Asterales</taxon>
        <taxon>Asteraceae</taxon>
        <taxon>Asteroideae</taxon>
        <taxon>Heliantheae alliance</taxon>
        <taxon>Madieae</taxon>
        <taxon>Madiinae</taxon>
        <taxon>Deinandra</taxon>
    </lineage>
</organism>
<feature type="region of interest" description="Disordered" evidence="1">
    <location>
        <begin position="165"/>
        <end position="211"/>
    </location>
</feature>
<proteinExistence type="predicted"/>
<reference evidence="3 4" key="1">
    <citation type="submission" date="2024-04" db="EMBL/GenBank/DDBJ databases">
        <title>The reference genome of an endangered Asteraceae, Deinandra increscens subsp. villosa, native to the Central Coast of California.</title>
        <authorList>
            <person name="Guilliams M."/>
            <person name="Hasenstab-Lehman K."/>
            <person name="Meyer R."/>
            <person name="Mcevoy S."/>
        </authorList>
    </citation>
    <scope>NUCLEOTIDE SEQUENCE [LARGE SCALE GENOMIC DNA]</scope>
    <source>
        <tissue evidence="3">Leaf</tissue>
    </source>
</reference>
<name>A0AAP0GYX5_9ASTR</name>
<evidence type="ECO:0000313" key="4">
    <source>
        <dbReference type="Proteomes" id="UP001408789"/>
    </source>
</evidence>
<feature type="signal peptide" evidence="2">
    <location>
        <begin position="1"/>
        <end position="26"/>
    </location>
</feature>
<dbReference type="AlphaFoldDB" id="A0AAP0GYX5"/>
<accession>A0AAP0GYX5</accession>
<dbReference type="Proteomes" id="UP001408789">
    <property type="component" value="Unassembled WGS sequence"/>
</dbReference>
<dbReference type="EMBL" id="JBCNJP010000016">
    <property type="protein sequence ID" value="KAK9066059.1"/>
    <property type="molecule type" value="Genomic_DNA"/>
</dbReference>
<evidence type="ECO:0000256" key="2">
    <source>
        <dbReference type="SAM" id="SignalP"/>
    </source>
</evidence>